<comment type="caution">
    <text evidence="2">The sequence shown here is derived from an EMBL/GenBank/DDBJ whole genome shotgun (WGS) entry which is preliminary data.</text>
</comment>
<accession>A0A1G2T9Y8</accession>
<dbReference type="AlphaFoldDB" id="A0A1G2T9Y8"/>
<evidence type="ECO:0000256" key="1">
    <source>
        <dbReference type="SAM" id="MobiDB-lite"/>
    </source>
</evidence>
<sequence>MFLLGADNTPWLTTGMKGNDTSGGGATSYTKITAPTSPAKIPRWLATGMARRPVLFQIKNHIIFQLSL</sequence>
<gene>
    <name evidence="2" type="ORF">A2W58_01195</name>
</gene>
<proteinExistence type="predicted"/>
<protein>
    <submittedName>
        <fullName evidence="2">Uncharacterized protein</fullName>
    </submittedName>
</protein>
<dbReference type="EMBL" id="MHVL01000002">
    <property type="protein sequence ID" value="OHA94086.1"/>
    <property type="molecule type" value="Genomic_DNA"/>
</dbReference>
<name>A0A1G2T9Y8_9BACT</name>
<evidence type="ECO:0000313" key="3">
    <source>
        <dbReference type="Proteomes" id="UP000179264"/>
    </source>
</evidence>
<evidence type="ECO:0000313" key="2">
    <source>
        <dbReference type="EMBL" id="OHA94086.1"/>
    </source>
</evidence>
<reference evidence="2 3" key="1">
    <citation type="journal article" date="2016" name="Nat. Commun.">
        <title>Thousands of microbial genomes shed light on interconnected biogeochemical processes in an aquifer system.</title>
        <authorList>
            <person name="Anantharaman K."/>
            <person name="Brown C.T."/>
            <person name="Hug L.A."/>
            <person name="Sharon I."/>
            <person name="Castelle C.J."/>
            <person name="Probst A.J."/>
            <person name="Thomas B.C."/>
            <person name="Singh A."/>
            <person name="Wilkins M.J."/>
            <person name="Karaoz U."/>
            <person name="Brodie E.L."/>
            <person name="Williams K.H."/>
            <person name="Hubbard S.S."/>
            <person name="Banfield J.F."/>
        </authorList>
    </citation>
    <scope>NUCLEOTIDE SEQUENCE [LARGE SCALE GENOMIC DNA]</scope>
</reference>
<feature type="region of interest" description="Disordered" evidence="1">
    <location>
        <begin position="14"/>
        <end position="34"/>
    </location>
</feature>
<organism evidence="2 3">
    <name type="scientific">Candidatus Zambryskibacteria bacterium RIFCSPHIGHO2_02_38_10.5</name>
    <dbReference type="NCBI Taxonomy" id="1802742"/>
    <lineage>
        <taxon>Bacteria</taxon>
        <taxon>Candidatus Zambryskiibacteriota</taxon>
    </lineage>
</organism>
<dbReference type="Proteomes" id="UP000179264">
    <property type="component" value="Unassembled WGS sequence"/>
</dbReference>